<dbReference type="EMBL" id="LSSL01005120">
    <property type="protein sequence ID" value="OLY79023.1"/>
    <property type="molecule type" value="Genomic_DNA"/>
</dbReference>
<name>A0A1R0GQ42_9FUNG</name>
<reference evidence="1 2" key="1">
    <citation type="journal article" date="2016" name="Mol. Biol. Evol.">
        <title>Genome-Wide Survey of Gut Fungi (Harpellales) Reveals the First Horizontally Transferred Ubiquitin Gene from a Mosquito Host.</title>
        <authorList>
            <person name="Wang Y."/>
            <person name="White M.M."/>
            <person name="Kvist S."/>
            <person name="Moncalvo J.M."/>
        </authorList>
    </citation>
    <scope>NUCLEOTIDE SEQUENCE [LARGE SCALE GENOMIC DNA]</scope>
    <source>
        <strain evidence="1 2">ALG-7-W6</strain>
    </source>
</reference>
<gene>
    <name evidence="1" type="ORF">AYI68_g6918</name>
</gene>
<protein>
    <submittedName>
        <fullName evidence="1">Uncharacterized protein</fullName>
    </submittedName>
</protein>
<evidence type="ECO:0000313" key="2">
    <source>
        <dbReference type="Proteomes" id="UP000187455"/>
    </source>
</evidence>
<accession>A0A1R0GQ42</accession>
<proteinExistence type="predicted"/>
<keyword evidence="2" id="KW-1185">Reference proteome</keyword>
<evidence type="ECO:0000313" key="1">
    <source>
        <dbReference type="EMBL" id="OLY79023.1"/>
    </source>
</evidence>
<comment type="caution">
    <text evidence="1">The sequence shown here is derived from an EMBL/GenBank/DDBJ whole genome shotgun (WGS) entry which is preliminary data.</text>
</comment>
<sequence length="95" mass="11208">MGLNNIIEDKNRPFQKTKYWKHPVSVKSVMINSDENWNEFYSHISAHNIPISKVYGWIKSVNIQPKNRERIRSNACKLKDESIDFSIQKIEENTS</sequence>
<dbReference type="AlphaFoldDB" id="A0A1R0GQ42"/>
<organism evidence="1 2">
    <name type="scientific">Smittium mucronatum</name>
    <dbReference type="NCBI Taxonomy" id="133383"/>
    <lineage>
        <taxon>Eukaryota</taxon>
        <taxon>Fungi</taxon>
        <taxon>Fungi incertae sedis</taxon>
        <taxon>Zoopagomycota</taxon>
        <taxon>Kickxellomycotina</taxon>
        <taxon>Harpellomycetes</taxon>
        <taxon>Harpellales</taxon>
        <taxon>Legeriomycetaceae</taxon>
        <taxon>Smittium</taxon>
    </lineage>
</organism>
<dbReference type="Proteomes" id="UP000187455">
    <property type="component" value="Unassembled WGS sequence"/>
</dbReference>